<dbReference type="Gene3D" id="3.30.160.250">
    <property type="match status" value="1"/>
</dbReference>
<evidence type="ECO:0000259" key="1">
    <source>
        <dbReference type="Pfam" id="PF15919"/>
    </source>
</evidence>
<dbReference type="STRING" id="1423754.FC39_GL000162"/>
<organism evidence="2 3">
    <name type="scientific">Lactobacillus hamsteri DSM 5661 = JCM 6256</name>
    <dbReference type="NCBI Taxonomy" id="1423754"/>
    <lineage>
        <taxon>Bacteria</taxon>
        <taxon>Bacillati</taxon>
        <taxon>Bacillota</taxon>
        <taxon>Bacilli</taxon>
        <taxon>Lactobacillales</taxon>
        <taxon>Lactobacillaceae</taxon>
        <taxon>Lactobacillus</taxon>
    </lineage>
</organism>
<dbReference type="InterPro" id="IPR035069">
    <property type="entry name" value="TTHA1013/TTHA0281-like"/>
</dbReference>
<dbReference type="Pfam" id="PF15919">
    <property type="entry name" value="HicB_lk_antitox"/>
    <property type="match status" value="1"/>
</dbReference>
<comment type="caution">
    <text evidence="2">The sequence shown here is derived from an EMBL/GenBank/DDBJ whole genome shotgun (WGS) entry which is preliminary data.</text>
</comment>
<dbReference type="PATRIC" id="fig|1423754.3.peg.173"/>
<dbReference type="eggNOG" id="COG1598">
    <property type="taxonomic scope" value="Bacteria"/>
</dbReference>
<name>A0A0R1Y4Q4_9LACO</name>
<dbReference type="EMBL" id="AZGI01000087">
    <property type="protein sequence ID" value="KRM37319.1"/>
    <property type="molecule type" value="Genomic_DNA"/>
</dbReference>
<keyword evidence="3" id="KW-1185">Reference proteome</keyword>
<evidence type="ECO:0000313" key="2">
    <source>
        <dbReference type="EMBL" id="KRM37319.1"/>
    </source>
</evidence>
<dbReference type="InterPro" id="IPR031807">
    <property type="entry name" value="HicB-like"/>
</dbReference>
<evidence type="ECO:0000313" key="3">
    <source>
        <dbReference type="Proteomes" id="UP000051223"/>
    </source>
</evidence>
<dbReference type="Proteomes" id="UP000051223">
    <property type="component" value="Unassembled WGS sequence"/>
</dbReference>
<accession>A0A0R1Y4Q4</accession>
<dbReference type="AlphaFoldDB" id="A0A0R1Y4Q4"/>
<gene>
    <name evidence="2" type="ORF">FC39_GL000162</name>
</gene>
<dbReference type="SUPFAM" id="SSF143100">
    <property type="entry name" value="TTHA1013/TTHA0281-like"/>
    <property type="match status" value="1"/>
</dbReference>
<sequence>MKRIVTYPAIFKPIDKDIYFISFPDVKGAVTEGHGLKDAFSMASDALATMLYDEKKLPKITNPKDINLDDDGSFVALVSADLTSAADNFEKTVRKNVTVPYNLATQAEEKHMNFSKILTEALREKLNYQG</sequence>
<dbReference type="RefSeq" id="WP_025081261.1">
    <property type="nucleotide sequence ID" value="NZ_AZGI01000087.1"/>
</dbReference>
<proteinExistence type="predicted"/>
<protein>
    <submittedName>
        <fullName evidence="2">Putative phage protein</fullName>
    </submittedName>
</protein>
<feature type="domain" description="HicB-like antitoxin of toxin-antitoxin system" evidence="1">
    <location>
        <begin position="7"/>
        <end position="116"/>
    </location>
</feature>
<dbReference type="OrthoDB" id="5419659at2"/>
<reference evidence="2 3" key="1">
    <citation type="journal article" date="2015" name="Genome Announc.">
        <title>Expanding the biotechnology potential of lactobacilli through comparative genomics of 213 strains and associated genera.</title>
        <authorList>
            <person name="Sun Z."/>
            <person name="Harris H.M."/>
            <person name="McCann A."/>
            <person name="Guo C."/>
            <person name="Argimon S."/>
            <person name="Zhang W."/>
            <person name="Yang X."/>
            <person name="Jeffery I.B."/>
            <person name="Cooney J.C."/>
            <person name="Kagawa T.F."/>
            <person name="Liu W."/>
            <person name="Song Y."/>
            <person name="Salvetti E."/>
            <person name="Wrobel A."/>
            <person name="Rasinkangas P."/>
            <person name="Parkhill J."/>
            <person name="Rea M.C."/>
            <person name="O'Sullivan O."/>
            <person name="Ritari J."/>
            <person name="Douillard F.P."/>
            <person name="Paul Ross R."/>
            <person name="Yang R."/>
            <person name="Briner A.E."/>
            <person name="Felis G.E."/>
            <person name="de Vos W.M."/>
            <person name="Barrangou R."/>
            <person name="Klaenhammer T.R."/>
            <person name="Caufield P.W."/>
            <person name="Cui Y."/>
            <person name="Zhang H."/>
            <person name="O'Toole P.W."/>
        </authorList>
    </citation>
    <scope>NUCLEOTIDE SEQUENCE [LARGE SCALE GENOMIC DNA]</scope>
    <source>
        <strain evidence="2 3">DSM 5661</strain>
    </source>
</reference>